<evidence type="ECO:0000256" key="1">
    <source>
        <dbReference type="SAM" id="Phobius"/>
    </source>
</evidence>
<proteinExistence type="predicted"/>
<dbReference type="EMBL" id="BJYT01000013">
    <property type="protein sequence ID" value="GEO10828.1"/>
    <property type="molecule type" value="Genomic_DNA"/>
</dbReference>
<dbReference type="AlphaFoldDB" id="A0A512BFT3"/>
<keyword evidence="1" id="KW-1133">Transmembrane helix</keyword>
<evidence type="ECO:0000313" key="3">
    <source>
        <dbReference type="Proteomes" id="UP000321513"/>
    </source>
</evidence>
<dbReference type="Proteomes" id="UP000321513">
    <property type="component" value="Unassembled WGS sequence"/>
</dbReference>
<keyword evidence="1" id="KW-0812">Transmembrane</keyword>
<name>A0A512BFT3_9BACT</name>
<keyword evidence="1" id="KW-0472">Membrane</keyword>
<keyword evidence="3" id="KW-1185">Reference proteome</keyword>
<feature type="transmembrane region" description="Helical" evidence="1">
    <location>
        <begin position="12"/>
        <end position="32"/>
    </location>
</feature>
<evidence type="ECO:0000313" key="2">
    <source>
        <dbReference type="EMBL" id="GEO10828.1"/>
    </source>
</evidence>
<feature type="transmembrane region" description="Helical" evidence="1">
    <location>
        <begin position="52"/>
        <end position="73"/>
    </location>
</feature>
<dbReference type="OrthoDB" id="9814896at2"/>
<gene>
    <name evidence="2" type="ORF">SAE01_33240</name>
</gene>
<reference evidence="2 3" key="1">
    <citation type="submission" date="2019-07" db="EMBL/GenBank/DDBJ databases">
        <title>Whole genome shotgun sequence of Segetibacter aerophilus NBRC 106135.</title>
        <authorList>
            <person name="Hosoyama A."/>
            <person name="Uohara A."/>
            <person name="Ohji S."/>
            <person name="Ichikawa N."/>
        </authorList>
    </citation>
    <scope>NUCLEOTIDE SEQUENCE [LARGE SCALE GENOMIC DNA]</scope>
    <source>
        <strain evidence="2 3">NBRC 106135</strain>
    </source>
</reference>
<comment type="caution">
    <text evidence="2">The sequence shown here is derived from an EMBL/GenBank/DDBJ whole genome shotgun (WGS) entry which is preliminary data.</text>
</comment>
<organism evidence="2 3">
    <name type="scientific">Segetibacter aerophilus</name>
    <dbReference type="NCBI Taxonomy" id="670293"/>
    <lineage>
        <taxon>Bacteria</taxon>
        <taxon>Pseudomonadati</taxon>
        <taxon>Bacteroidota</taxon>
        <taxon>Chitinophagia</taxon>
        <taxon>Chitinophagales</taxon>
        <taxon>Chitinophagaceae</taxon>
        <taxon>Segetibacter</taxon>
    </lineage>
</organism>
<dbReference type="Gene3D" id="3.90.190.10">
    <property type="entry name" value="Protein tyrosine phosphatase superfamily"/>
    <property type="match status" value="2"/>
</dbReference>
<dbReference type="SUPFAM" id="SSF52799">
    <property type="entry name" value="(Phosphotyrosine protein) phosphatases II"/>
    <property type="match status" value="1"/>
</dbReference>
<sequence length="361" mass="41184">MFKLSIKNISLFALIWLNIGFALGFTVLIGPVRWIATYSRQRNYSDSHEALLIKGVMLVLAAVSFIISMRLSAAVLKAKFRSVKIIIPVACLTVGILALYQLLHPENLKMFSSQLKDSDNRQFVFGSYPGLKELESLKKEGCSSVISLLHPAVTPFEPVLLKEEEENCKKVGLTLISIPMLPWISENQDALNKIRHLAEHPTGRYYVHCYLGKDRVNLVKRLISNYNNSVRLDDKENKGRTLESISKFERGEILKINKDVYYTPYPTDEEYSSYLIAGGVQQVISLMDPTDQEQKSRIEDEKKLVQTYQMPFQNIPISSIKNKKELDLLKEIIAKSPKPLVIHRFFSSTAEDIEIFEALRK</sequence>
<accession>A0A512BFT3</accession>
<dbReference type="InterPro" id="IPR029021">
    <property type="entry name" value="Prot-tyrosine_phosphatase-like"/>
</dbReference>
<feature type="transmembrane region" description="Helical" evidence="1">
    <location>
        <begin position="85"/>
        <end position="103"/>
    </location>
</feature>
<protein>
    <submittedName>
        <fullName evidence="2">Uncharacterized protein</fullName>
    </submittedName>
</protein>
<dbReference type="RefSeq" id="WP_147204944.1">
    <property type="nucleotide sequence ID" value="NZ_BJYT01000013.1"/>
</dbReference>